<name>A0A4Y2Q0B7_ARAVE</name>
<dbReference type="EMBL" id="BGPR01012612">
    <property type="protein sequence ID" value="GBN56874.1"/>
    <property type="molecule type" value="Genomic_DNA"/>
</dbReference>
<evidence type="ECO:0000256" key="1">
    <source>
        <dbReference type="SAM" id="MobiDB-lite"/>
    </source>
</evidence>
<accession>A0A4Y2Q0B7</accession>
<organism evidence="2 3">
    <name type="scientific">Araneus ventricosus</name>
    <name type="common">Orbweaver spider</name>
    <name type="synonym">Epeira ventricosa</name>
    <dbReference type="NCBI Taxonomy" id="182803"/>
    <lineage>
        <taxon>Eukaryota</taxon>
        <taxon>Metazoa</taxon>
        <taxon>Ecdysozoa</taxon>
        <taxon>Arthropoda</taxon>
        <taxon>Chelicerata</taxon>
        <taxon>Arachnida</taxon>
        <taxon>Araneae</taxon>
        <taxon>Araneomorphae</taxon>
        <taxon>Entelegynae</taxon>
        <taxon>Araneoidea</taxon>
        <taxon>Araneidae</taxon>
        <taxon>Araneus</taxon>
    </lineage>
</organism>
<evidence type="ECO:0000313" key="2">
    <source>
        <dbReference type="EMBL" id="GBN56874.1"/>
    </source>
</evidence>
<gene>
    <name evidence="2" type="ORF">AVEN_26705_1</name>
</gene>
<dbReference type="AlphaFoldDB" id="A0A4Y2Q0B7"/>
<protein>
    <submittedName>
        <fullName evidence="2">Uncharacterized protein</fullName>
    </submittedName>
</protein>
<reference evidence="2 3" key="1">
    <citation type="journal article" date="2019" name="Sci. Rep.">
        <title>Orb-weaving spider Araneus ventricosus genome elucidates the spidroin gene catalogue.</title>
        <authorList>
            <person name="Kono N."/>
            <person name="Nakamura H."/>
            <person name="Ohtoshi R."/>
            <person name="Moran D.A.P."/>
            <person name="Shinohara A."/>
            <person name="Yoshida Y."/>
            <person name="Fujiwara M."/>
            <person name="Mori M."/>
            <person name="Tomita M."/>
            <person name="Arakawa K."/>
        </authorList>
    </citation>
    <scope>NUCLEOTIDE SEQUENCE [LARGE SCALE GENOMIC DNA]</scope>
</reference>
<comment type="caution">
    <text evidence="2">The sequence shown here is derived from an EMBL/GenBank/DDBJ whole genome shotgun (WGS) entry which is preliminary data.</text>
</comment>
<sequence>MTTAYIHFASIILKTGARCVHTPLASQSLRRCTQKTPALEVKTGNPNSPKSVQHCDVSPTSFPRQRRPRSEVPGATQEEHKWIIKLPGLTEA</sequence>
<evidence type="ECO:0000313" key="3">
    <source>
        <dbReference type="Proteomes" id="UP000499080"/>
    </source>
</evidence>
<proteinExistence type="predicted"/>
<keyword evidence="3" id="KW-1185">Reference proteome</keyword>
<feature type="region of interest" description="Disordered" evidence="1">
    <location>
        <begin position="38"/>
        <end position="79"/>
    </location>
</feature>
<dbReference type="Proteomes" id="UP000499080">
    <property type="component" value="Unassembled WGS sequence"/>
</dbReference>